<protein>
    <recommendedName>
        <fullName evidence="3">ACR</fullName>
    </recommendedName>
</protein>
<dbReference type="OrthoDB" id="9790372at2"/>
<dbReference type="eggNOG" id="COG1399">
    <property type="taxonomic scope" value="Bacteria"/>
</dbReference>
<proteinExistence type="predicted"/>
<dbReference type="STRING" id="999415.HMPREF9943_01616"/>
<dbReference type="Pfam" id="PF02620">
    <property type="entry name" value="YceD"/>
    <property type="match status" value="1"/>
</dbReference>
<comment type="caution">
    <text evidence="1">The sequence shown here is derived from an EMBL/GenBank/DDBJ whole genome shotgun (WGS) entry which is preliminary data.</text>
</comment>
<sequence>MKWNKAWLIKQSNGEFDFKESLEFPEEMFYNLSSINGLKNIEASGRGRYVAQDERLYVDLHIKGIMIVPCAISNENVDYPFEINEIETFAFYKLDEEENFIEAKKDVADLTPVIFTEIMLAVPMRVVKEGATMKRSGQGWQVLDEADLKAEDDFIDPRLADLKDYFKNK</sequence>
<dbReference type="BioCyc" id="ECAT999415-HMP:GTTI-1677-MONOMER"/>
<reference evidence="1 2" key="1">
    <citation type="submission" date="2013-02" db="EMBL/GenBank/DDBJ databases">
        <title>The Genome Sequence of Lactobacillus catenaformis F0143.</title>
        <authorList>
            <consortium name="The Broad Institute Genome Sequencing Platform"/>
            <person name="Earl A."/>
            <person name="Ward D."/>
            <person name="Feldgarden M."/>
            <person name="Gevers D."/>
            <person name="Izard J."/>
            <person name="Blanton J.M."/>
            <person name="Mathney J."/>
            <person name="Dewhirst F.E."/>
            <person name="Young S.K."/>
            <person name="Zeng Q."/>
            <person name="Gargeya S."/>
            <person name="Fitzgerald M."/>
            <person name="Haas B."/>
            <person name="Abouelleil A."/>
            <person name="Alvarado L."/>
            <person name="Arachchi H.M."/>
            <person name="Berlin A."/>
            <person name="Chapman S.B."/>
            <person name="Gearin G."/>
            <person name="Goldberg J."/>
            <person name="Griggs A."/>
            <person name="Gujja S."/>
            <person name="Hansen M."/>
            <person name="Heiman D."/>
            <person name="Howarth C."/>
            <person name="Larimer J."/>
            <person name="Lui A."/>
            <person name="MacDonald P.J.P."/>
            <person name="McCowen C."/>
            <person name="Montmayeur A."/>
            <person name="Murphy C."/>
            <person name="Neiman D."/>
            <person name="Pearson M."/>
            <person name="Priest M."/>
            <person name="Roberts A."/>
            <person name="Saif S."/>
            <person name="Shea T."/>
            <person name="Sisk P."/>
            <person name="Stolte C."/>
            <person name="Sykes S."/>
            <person name="Wortman J."/>
            <person name="Nusbaum C."/>
            <person name="Birren B."/>
        </authorList>
    </citation>
    <scope>NUCLEOTIDE SEQUENCE [LARGE SCALE GENOMIC DNA]</scope>
    <source>
        <strain evidence="1 2">OT 569</strain>
    </source>
</reference>
<name>M2NDC3_9FIRM</name>
<accession>M2NDC3</accession>
<dbReference type="EMBL" id="AGEJ01000024">
    <property type="protein sequence ID" value="EMD16213.1"/>
    <property type="molecule type" value="Genomic_DNA"/>
</dbReference>
<evidence type="ECO:0008006" key="3">
    <source>
        <dbReference type="Google" id="ProtNLM"/>
    </source>
</evidence>
<dbReference type="Proteomes" id="UP000011758">
    <property type="component" value="Unassembled WGS sequence"/>
</dbReference>
<dbReference type="InterPro" id="IPR003772">
    <property type="entry name" value="YceD"/>
</dbReference>
<keyword evidence="2" id="KW-1185">Reference proteome</keyword>
<evidence type="ECO:0000313" key="1">
    <source>
        <dbReference type="EMBL" id="EMD16213.1"/>
    </source>
</evidence>
<gene>
    <name evidence="1" type="ORF">HMPREF9943_01616</name>
</gene>
<evidence type="ECO:0000313" key="2">
    <source>
        <dbReference type="Proteomes" id="UP000011758"/>
    </source>
</evidence>
<organism evidence="1 2">
    <name type="scientific">Eggerthia catenaformis OT 569 = DSM 20559</name>
    <dbReference type="NCBI Taxonomy" id="999415"/>
    <lineage>
        <taxon>Bacteria</taxon>
        <taxon>Bacillati</taxon>
        <taxon>Bacillota</taxon>
        <taxon>Erysipelotrichia</taxon>
        <taxon>Erysipelotrichales</taxon>
        <taxon>Coprobacillaceae</taxon>
        <taxon>Eggerthia</taxon>
    </lineage>
</organism>
<dbReference type="AlphaFoldDB" id="M2NDC3"/>